<gene>
    <name evidence="17" type="ORF">PACTADRAFT_47907</name>
</gene>
<evidence type="ECO:0000259" key="15">
    <source>
        <dbReference type="Pfam" id="PF07569"/>
    </source>
</evidence>
<dbReference type="AlphaFoldDB" id="A0A1E4U266"/>
<dbReference type="GO" id="GO:0016480">
    <property type="term" value="P:negative regulation of transcription by RNA polymerase III"/>
    <property type="evidence" value="ECO:0007669"/>
    <property type="project" value="EnsemblFungi"/>
</dbReference>
<dbReference type="GO" id="GO:0000122">
    <property type="term" value="P:negative regulation of transcription by RNA polymerase II"/>
    <property type="evidence" value="ECO:0007669"/>
    <property type="project" value="EnsemblFungi"/>
</dbReference>
<dbReference type="GO" id="GO:0042802">
    <property type="term" value="F:identical protein binding"/>
    <property type="evidence" value="ECO:0007669"/>
    <property type="project" value="EnsemblFungi"/>
</dbReference>
<feature type="repeat" description="WD" evidence="11">
    <location>
        <begin position="99"/>
        <end position="131"/>
    </location>
</feature>
<feature type="domain" description="CAF1B/HIR1 beta-propeller" evidence="16">
    <location>
        <begin position="95"/>
        <end position="397"/>
    </location>
</feature>
<dbReference type="InterPro" id="IPR055410">
    <property type="entry name" value="Beta-prop_CAF1B_HIR1"/>
</dbReference>
<keyword evidence="9 12" id="KW-0804">Transcription</keyword>
<dbReference type="GO" id="GO:1905268">
    <property type="term" value="P:negative regulation of chromatin organization"/>
    <property type="evidence" value="ECO:0007669"/>
    <property type="project" value="EnsemblFungi"/>
</dbReference>
<keyword evidence="10 12" id="KW-0539">Nucleus</keyword>
<dbReference type="STRING" id="669874.A0A1E4U266"/>
<dbReference type="GO" id="GO:0005634">
    <property type="term" value="C:nucleus"/>
    <property type="evidence" value="ECO:0007669"/>
    <property type="project" value="UniProtKB-SubCell"/>
</dbReference>
<keyword evidence="7 12" id="KW-0156">Chromatin regulator</keyword>
<evidence type="ECO:0000256" key="9">
    <source>
        <dbReference type="ARBA" id="ARBA00023163"/>
    </source>
</evidence>
<feature type="compositionally biased region" description="Polar residues" evidence="14">
    <location>
        <begin position="468"/>
        <end position="485"/>
    </location>
</feature>
<evidence type="ECO:0000256" key="1">
    <source>
        <dbReference type="ARBA" id="ARBA00002677"/>
    </source>
</evidence>
<dbReference type="EMBL" id="KV454011">
    <property type="protein sequence ID" value="ODV98087.1"/>
    <property type="molecule type" value="Genomic_DNA"/>
</dbReference>
<dbReference type="PANTHER" id="PTHR13831">
    <property type="entry name" value="MEMBER OF THE HIR1 FAMILY OF WD-REPEAT PROTEINS"/>
    <property type="match status" value="1"/>
</dbReference>
<dbReference type="GO" id="GO:0000417">
    <property type="term" value="C:HIR complex"/>
    <property type="evidence" value="ECO:0007669"/>
    <property type="project" value="EnsemblFungi"/>
</dbReference>
<comment type="subcellular location">
    <subcellularLocation>
        <location evidence="2 12">Nucleus</location>
    </subcellularLocation>
</comment>
<dbReference type="InterPro" id="IPR011494">
    <property type="entry name" value="HIRA-like_C"/>
</dbReference>
<dbReference type="GO" id="GO:0006334">
    <property type="term" value="P:nucleosome assembly"/>
    <property type="evidence" value="ECO:0007669"/>
    <property type="project" value="EnsemblFungi"/>
</dbReference>
<dbReference type="PROSITE" id="PS50294">
    <property type="entry name" value="WD_REPEATS_REGION"/>
    <property type="match status" value="3"/>
</dbReference>
<dbReference type="SUPFAM" id="SSF50978">
    <property type="entry name" value="WD40 repeat-like"/>
    <property type="match status" value="1"/>
</dbReference>
<evidence type="ECO:0000256" key="2">
    <source>
        <dbReference type="ARBA" id="ARBA00004123"/>
    </source>
</evidence>
<dbReference type="PROSITE" id="PS50082">
    <property type="entry name" value="WD_REPEATS_2"/>
    <property type="match status" value="4"/>
</dbReference>
<comment type="function">
    <text evidence="1 12">Required for replication-independent chromatin assembly and for the periodic repression of histone gene transcription during the cell cycle.</text>
</comment>
<dbReference type="InterPro" id="IPR015943">
    <property type="entry name" value="WD40/YVTN_repeat-like_dom_sf"/>
</dbReference>
<dbReference type="InterPro" id="IPR031120">
    <property type="entry name" value="HIR1-like"/>
</dbReference>
<dbReference type="Pfam" id="PF07569">
    <property type="entry name" value="Hira"/>
    <property type="match status" value="1"/>
</dbReference>
<dbReference type="GO" id="GO:0000785">
    <property type="term" value="C:chromatin"/>
    <property type="evidence" value="ECO:0007669"/>
    <property type="project" value="TreeGrafter"/>
</dbReference>
<accession>A0A1E4U266</accession>
<keyword evidence="13" id="KW-0175">Coiled coil</keyword>
<feature type="compositionally biased region" description="Low complexity" evidence="14">
    <location>
        <begin position="71"/>
        <end position="82"/>
    </location>
</feature>
<dbReference type="PANTHER" id="PTHR13831:SF0">
    <property type="entry name" value="PROTEIN HIRA"/>
    <property type="match status" value="1"/>
</dbReference>
<feature type="repeat" description="WD" evidence="11">
    <location>
        <begin position="159"/>
        <end position="200"/>
    </location>
</feature>
<dbReference type="InterPro" id="IPR036322">
    <property type="entry name" value="WD40_repeat_dom_sf"/>
</dbReference>
<dbReference type="InterPro" id="IPR001680">
    <property type="entry name" value="WD40_rpt"/>
</dbReference>
<evidence type="ECO:0000256" key="10">
    <source>
        <dbReference type="ARBA" id="ARBA00023242"/>
    </source>
</evidence>
<dbReference type="InterPro" id="IPR019015">
    <property type="entry name" value="HIRA_B_motif"/>
</dbReference>
<evidence type="ECO:0000256" key="11">
    <source>
        <dbReference type="PROSITE-ProRule" id="PRU00221"/>
    </source>
</evidence>
<feature type="coiled-coil region" evidence="13">
    <location>
        <begin position="429"/>
        <end position="459"/>
    </location>
</feature>
<sequence length="879" mass="98748">MHILKLPWLTHTEEHKKFEVYSLSVSPDGSRLASGGLDGKIRIWSTESIVGFTSVSKNENDLNLENSLKTQQQQQQQQQQKQELPLENENALRRPLCSMGRHTGAVTCVRFSPSGRFLASGSDDRILLIWEKDEEAGLRPKALGEQDADLEHWVVRKRLAAHDNDIQDMAWAPDSSILVTVGLDRSIIIWNGNTFEKIKRYDIHQSHVKGIVFDPANKYFITASDDRTVRVFRYHKTSPTEMTFSIEHIVTEPFKKSPLTTYFRRPSWSPDGQHIAVPNAKNGPVSSVAIINRGSWDSDISLIGHDSPCEVVAFSPRLFEIKDNPNDDPKISTVIATAGQDKKLAIWNTSRARPLFVADEICYKTVTDLAWSPNGDILYLSSLDGTITVVCFEENELGIAVPLKKNEAQLHRYGADRETMILPESVEALILEEKAKKELEKEKKELNDKNNSIEKSETLIQQFKPKPQQITSTPKKPLSPSTINGNLKLTPKKLINKLNAQKITITKSGKKRVAPMLVSSSSNAFNSNNKLGSNLLSSSSESKKNQKNLAKDILSTTPYMLPRLGLETTVSGLRNRFISEAQQEESDDDDIDTIEHTIKKPHLHTRITTSKKSNNIEYPEYLAHAALLPTRVFTDLKIQPLITVTLSLPSKLSTLEEASAASCVIIEIRNSNDDCPTKIISNDAKGNRKFELFLPDKIIHAVGYQDKFWAIATETGSIKVYTANGTMLLPSIELGLSISILTCNKECVACLTSNGLVSCWNIFQKCKILDKVSVAPILNHSSYLIQDETTTTNNKRKISKFAKIPNILECQLNKDGIPIVTLDNDQVFAYSTDLKTWVKLIDPWYIQNDQRILTDKKDTLLDVLENRIKQKLEFNSMCN</sequence>
<dbReference type="SMART" id="SM00320">
    <property type="entry name" value="WD40"/>
    <property type="match status" value="6"/>
</dbReference>
<reference evidence="18" key="1">
    <citation type="submission" date="2016-05" db="EMBL/GenBank/DDBJ databases">
        <title>Comparative genomics of biotechnologically important yeasts.</title>
        <authorList>
            <consortium name="DOE Joint Genome Institute"/>
            <person name="Riley R."/>
            <person name="Haridas S."/>
            <person name="Wolfe K.H."/>
            <person name="Lopes M.R."/>
            <person name="Hittinger C.T."/>
            <person name="Goker M."/>
            <person name="Salamov A."/>
            <person name="Wisecaver J."/>
            <person name="Long T.M."/>
            <person name="Aerts A.L."/>
            <person name="Barry K."/>
            <person name="Choi C."/>
            <person name="Clum A."/>
            <person name="Coughlan A.Y."/>
            <person name="Deshpande S."/>
            <person name="Douglass A.P."/>
            <person name="Hanson S.J."/>
            <person name="Klenk H.-P."/>
            <person name="Labutti K."/>
            <person name="Lapidus A."/>
            <person name="Lindquist E."/>
            <person name="Lipzen A."/>
            <person name="Meier-Kolthoff J.P."/>
            <person name="Ohm R.A."/>
            <person name="Otillar R.P."/>
            <person name="Pangilinan J."/>
            <person name="Peng Y."/>
            <person name="Rokas A."/>
            <person name="Rosa C.A."/>
            <person name="Scheuner C."/>
            <person name="Sibirny A.A."/>
            <person name="Slot J.C."/>
            <person name="Stielow J.B."/>
            <person name="Sun H."/>
            <person name="Kurtzman C.P."/>
            <person name="Blackwell M."/>
            <person name="Grigoriev I.V."/>
            <person name="Jeffries T.W."/>
        </authorList>
    </citation>
    <scope>NUCLEOTIDE SEQUENCE [LARGE SCALE GENOMIC DNA]</scope>
    <source>
        <strain evidence="18">NRRL Y-2460</strain>
    </source>
</reference>
<comment type="similarity">
    <text evidence="3 12">Belongs to the WD repeat HIR1 family.</text>
</comment>
<dbReference type="Proteomes" id="UP000094236">
    <property type="component" value="Unassembled WGS sequence"/>
</dbReference>
<name>A0A1E4U266_PACTA</name>
<evidence type="ECO:0000313" key="18">
    <source>
        <dbReference type="Proteomes" id="UP000094236"/>
    </source>
</evidence>
<keyword evidence="8 12" id="KW-0805">Transcription regulation</keyword>
<dbReference type="Gene3D" id="2.130.10.10">
    <property type="entry name" value="YVTN repeat-like/Quinoprotein amine dehydrogenase"/>
    <property type="match status" value="3"/>
</dbReference>
<dbReference type="Pfam" id="PF24105">
    <property type="entry name" value="Beta-prop_CAF1B_HIR1"/>
    <property type="match status" value="1"/>
</dbReference>
<dbReference type="Pfam" id="PF00400">
    <property type="entry name" value="WD40"/>
    <property type="match status" value="1"/>
</dbReference>
<proteinExistence type="inferred from homology"/>
<protein>
    <recommendedName>
        <fullName evidence="12">Protein HIR</fullName>
    </recommendedName>
</protein>
<dbReference type="GO" id="GO:0006368">
    <property type="term" value="P:transcription elongation by RNA polymerase II"/>
    <property type="evidence" value="ECO:0007669"/>
    <property type="project" value="EnsemblFungi"/>
</dbReference>
<keyword evidence="18" id="KW-1185">Reference proteome</keyword>
<organism evidence="17 18">
    <name type="scientific">Pachysolen tannophilus NRRL Y-2460</name>
    <dbReference type="NCBI Taxonomy" id="669874"/>
    <lineage>
        <taxon>Eukaryota</taxon>
        <taxon>Fungi</taxon>
        <taxon>Dikarya</taxon>
        <taxon>Ascomycota</taxon>
        <taxon>Saccharomycotina</taxon>
        <taxon>Pichiomycetes</taxon>
        <taxon>Pachysolenaceae</taxon>
        <taxon>Pachysolen</taxon>
    </lineage>
</organism>
<evidence type="ECO:0000256" key="13">
    <source>
        <dbReference type="SAM" id="Coils"/>
    </source>
</evidence>
<dbReference type="Pfam" id="PF09453">
    <property type="entry name" value="HIRA_B"/>
    <property type="match status" value="1"/>
</dbReference>
<evidence type="ECO:0000256" key="8">
    <source>
        <dbReference type="ARBA" id="ARBA00023015"/>
    </source>
</evidence>
<keyword evidence="5 11" id="KW-0853">WD repeat</keyword>
<feature type="repeat" description="WD" evidence="11">
    <location>
        <begin position="20"/>
        <end position="48"/>
    </location>
</feature>
<feature type="repeat" description="WD" evidence="11">
    <location>
        <begin position="201"/>
        <end position="242"/>
    </location>
</feature>
<dbReference type="GO" id="GO:0003677">
    <property type="term" value="F:DNA binding"/>
    <property type="evidence" value="ECO:0007669"/>
    <property type="project" value="EnsemblFungi"/>
</dbReference>
<dbReference type="FunFam" id="2.130.10.10:FF:000290">
    <property type="entry name" value="Protein HIR"/>
    <property type="match status" value="1"/>
</dbReference>
<keyword evidence="4 12" id="KW-0678">Repressor</keyword>
<feature type="domain" description="Protein HIRA-like C-terminal" evidence="15">
    <location>
        <begin position="725"/>
        <end position="870"/>
    </location>
</feature>
<evidence type="ECO:0000259" key="16">
    <source>
        <dbReference type="Pfam" id="PF24105"/>
    </source>
</evidence>
<dbReference type="GO" id="GO:0000775">
    <property type="term" value="C:chromosome, centromeric region"/>
    <property type="evidence" value="ECO:0007669"/>
    <property type="project" value="EnsemblFungi"/>
</dbReference>
<dbReference type="GO" id="GO:0031491">
    <property type="term" value="F:nucleosome binding"/>
    <property type="evidence" value="ECO:0007669"/>
    <property type="project" value="EnsemblFungi"/>
</dbReference>
<keyword evidence="6 12" id="KW-0677">Repeat</keyword>
<dbReference type="GO" id="GO:0003714">
    <property type="term" value="F:transcription corepressor activity"/>
    <property type="evidence" value="ECO:0007669"/>
    <property type="project" value="EnsemblFungi"/>
</dbReference>
<evidence type="ECO:0000256" key="6">
    <source>
        <dbReference type="ARBA" id="ARBA00022737"/>
    </source>
</evidence>
<evidence type="ECO:0000256" key="12">
    <source>
        <dbReference type="RuleBase" id="RU364014"/>
    </source>
</evidence>
<dbReference type="OrthoDB" id="1741719at2759"/>
<dbReference type="FunFam" id="2.130.10.10:FF:001073">
    <property type="entry name" value="Protein HIR"/>
    <property type="match status" value="1"/>
</dbReference>
<evidence type="ECO:0000256" key="4">
    <source>
        <dbReference type="ARBA" id="ARBA00022491"/>
    </source>
</evidence>
<evidence type="ECO:0000256" key="3">
    <source>
        <dbReference type="ARBA" id="ARBA00007306"/>
    </source>
</evidence>
<feature type="region of interest" description="Disordered" evidence="14">
    <location>
        <begin position="67"/>
        <end position="87"/>
    </location>
</feature>
<evidence type="ECO:0000256" key="14">
    <source>
        <dbReference type="SAM" id="MobiDB-lite"/>
    </source>
</evidence>
<feature type="region of interest" description="Disordered" evidence="14">
    <location>
        <begin position="460"/>
        <end position="485"/>
    </location>
</feature>
<evidence type="ECO:0000313" key="17">
    <source>
        <dbReference type="EMBL" id="ODV98087.1"/>
    </source>
</evidence>
<evidence type="ECO:0000256" key="5">
    <source>
        <dbReference type="ARBA" id="ARBA00022574"/>
    </source>
</evidence>
<evidence type="ECO:0000256" key="7">
    <source>
        <dbReference type="ARBA" id="ARBA00022853"/>
    </source>
</evidence>